<accession>A0ABU6SM34</accession>
<evidence type="ECO:0000256" key="5">
    <source>
        <dbReference type="ARBA" id="ARBA00023136"/>
    </source>
</evidence>
<keyword evidence="4 6" id="KW-1133">Transmembrane helix</keyword>
<comment type="caution">
    <text evidence="7">The sequence shown here is derived from an EMBL/GenBank/DDBJ whole genome shotgun (WGS) entry which is preliminary data.</text>
</comment>
<keyword evidence="5 6" id="KW-0472">Membrane</keyword>
<organism evidence="7 8">
    <name type="scientific">Stylosanthes scabra</name>
    <dbReference type="NCBI Taxonomy" id="79078"/>
    <lineage>
        <taxon>Eukaryota</taxon>
        <taxon>Viridiplantae</taxon>
        <taxon>Streptophyta</taxon>
        <taxon>Embryophyta</taxon>
        <taxon>Tracheophyta</taxon>
        <taxon>Spermatophyta</taxon>
        <taxon>Magnoliopsida</taxon>
        <taxon>eudicotyledons</taxon>
        <taxon>Gunneridae</taxon>
        <taxon>Pentapetalae</taxon>
        <taxon>rosids</taxon>
        <taxon>fabids</taxon>
        <taxon>Fabales</taxon>
        <taxon>Fabaceae</taxon>
        <taxon>Papilionoideae</taxon>
        <taxon>50 kb inversion clade</taxon>
        <taxon>dalbergioids sensu lato</taxon>
        <taxon>Dalbergieae</taxon>
        <taxon>Pterocarpus clade</taxon>
        <taxon>Stylosanthes</taxon>
    </lineage>
</organism>
<feature type="transmembrane region" description="Helical" evidence="6">
    <location>
        <begin position="430"/>
        <end position="454"/>
    </location>
</feature>
<proteinExistence type="inferred from homology"/>
<evidence type="ECO:0000256" key="6">
    <source>
        <dbReference type="RuleBase" id="RU004914"/>
    </source>
</evidence>
<feature type="transmembrane region" description="Helical" evidence="6">
    <location>
        <begin position="179"/>
        <end position="196"/>
    </location>
</feature>
<feature type="transmembrane region" description="Helical" evidence="6">
    <location>
        <begin position="60"/>
        <end position="85"/>
    </location>
</feature>
<feature type="transmembrane region" description="Helical" evidence="6">
    <location>
        <begin position="97"/>
        <end position="121"/>
    </location>
</feature>
<evidence type="ECO:0000256" key="1">
    <source>
        <dbReference type="ARBA" id="ARBA00004141"/>
    </source>
</evidence>
<keyword evidence="8" id="KW-1185">Reference proteome</keyword>
<feature type="transmembrane region" description="Helical" evidence="6">
    <location>
        <begin position="208"/>
        <end position="228"/>
    </location>
</feature>
<feature type="transmembrane region" description="Helical" evidence="6">
    <location>
        <begin position="401"/>
        <end position="423"/>
    </location>
</feature>
<feature type="transmembrane region" description="Helical" evidence="6">
    <location>
        <begin position="274"/>
        <end position="297"/>
    </location>
</feature>
<name>A0ABU6SM34_9FABA</name>
<evidence type="ECO:0000313" key="8">
    <source>
        <dbReference type="Proteomes" id="UP001341840"/>
    </source>
</evidence>
<gene>
    <name evidence="7" type="primary">DTX27_3</name>
    <name evidence="7" type="ORF">PIB30_064571</name>
</gene>
<evidence type="ECO:0000313" key="7">
    <source>
        <dbReference type="EMBL" id="MED6137385.1"/>
    </source>
</evidence>
<keyword evidence="3 6" id="KW-0812">Transmembrane</keyword>
<evidence type="ECO:0000256" key="3">
    <source>
        <dbReference type="ARBA" id="ARBA00022692"/>
    </source>
</evidence>
<dbReference type="InterPro" id="IPR045069">
    <property type="entry name" value="MATE_euk"/>
</dbReference>
<evidence type="ECO:0000256" key="2">
    <source>
        <dbReference type="ARBA" id="ARBA00010199"/>
    </source>
</evidence>
<feature type="transmembrane region" description="Helical" evidence="6">
    <location>
        <begin position="244"/>
        <end position="262"/>
    </location>
</feature>
<dbReference type="EMBL" id="JASCZI010061046">
    <property type="protein sequence ID" value="MED6137385.1"/>
    <property type="molecule type" value="Genomic_DNA"/>
</dbReference>
<dbReference type="Pfam" id="PF01554">
    <property type="entry name" value="MatE"/>
    <property type="match status" value="2"/>
</dbReference>
<comment type="similarity">
    <text evidence="2 6">Belongs to the multi antimicrobial extrusion (MATE) (TC 2.A.66.1) family.</text>
</comment>
<comment type="subcellular location">
    <subcellularLocation>
        <location evidence="1">Membrane</location>
        <topology evidence="1">Multi-pass membrane protein</topology>
    </subcellularLocation>
</comment>
<dbReference type="NCBIfam" id="TIGR00797">
    <property type="entry name" value="matE"/>
    <property type="match status" value="1"/>
</dbReference>
<evidence type="ECO:0000256" key="4">
    <source>
        <dbReference type="ARBA" id="ARBA00022989"/>
    </source>
</evidence>
<protein>
    <recommendedName>
        <fullName evidence="6">Protein DETOXIFICATION</fullName>
    </recommendedName>
    <alternativeName>
        <fullName evidence="6">Multidrug and toxic compound extrusion protein</fullName>
    </alternativeName>
</protein>
<dbReference type="Proteomes" id="UP001341840">
    <property type="component" value="Unassembled WGS sequence"/>
</dbReference>
<sequence length="507" mass="55837">MPSNENSALVEAKVPLLNSNQSLGVHENGGGIIDHYHQHLHDDENIQTLSQRIWVESKKLWHIVGPAIFSRITSYMILVITQAFAGHLGDLELAAFSIANNVIVGLDFGLLLGMASALETLCGQAYGAKKHYMLGVYMQRSWIVLFICCILLVPLYVFATPVLRVLGQPEKLAVLAGEVAVWMIPLHFSFAFQFPLQRFLQSQLKTGVIAWMSLVALVVHVAISWFFVSQLKFGVVGTTATVNFSWWVLTFGLFGYSVLGGCPQTWTGFSLEAFVGLWEFVKLSASSGLMLCLENWYYRILILMTGNLPNAEIAVDALSICMTINGLEMMIPLAFFAATGVRVANELGAGNGKGAKFATKVSVMTSIVIGLFFWMLILIFHDKIGYIFSTSKPVLDEVNKLSLLLAFTILLNSVQPVLSGVAVGSGWQSYVAYINLGCYYLIGVPLGLLMGWVFNQGVMGVWAGMIFGGTATQTLILGLITIRCDWDKEAERAKLHLRKWDNPKELS</sequence>
<dbReference type="InterPro" id="IPR002528">
    <property type="entry name" value="MATE_fam"/>
</dbReference>
<dbReference type="CDD" id="cd13132">
    <property type="entry name" value="MATE_eukaryotic"/>
    <property type="match status" value="1"/>
</dbReference>
<feature type="transmembrane region" description="Helical" evidence="6">
    <location>
        <begin position="361"/>
        <end position="381"/>
    </location>
</feature>
<feature type="transmembrane region" description="Helical" evidence="6">
    <location>
        <begin position="142"/>
        <end position="159"/>
    </location>
</feature>
<feature type="transmembrane region" description="Helical" evidence="6">
    <location>
        <begin position="460"/>
        <end position="482"/>
    </location>
</feature>
<dbReference type="PANTHER" id="PTHR11206">
    <property type="entry name" value="MULTIDRUG RESISTANCE PROTEIN"/>
    <property type="match status" value="1"/>
</dbReference>
<reference evidence="7 8" key="1">
    <citation type="journal article" date="2023" name="Plants (Basel)">
        <title>Bridging the Gap: Combining Genomics and Transcriptomics Approaches to Understand Stylosanthes scabra, an Orphan Legume from the Brazilian Caatinga.</title>
        <authorList>
            <person name="Ferreira-Neto J.R.C."/>
            <person name="da Silva M.D."/>
            <person name="Binneck E."/>
            <person name="de Melo N.F."/>
            <person name="da Silva R.H."/>
            <person name="de Melo A.L.T.M."/>
            <person name="Pandolfi V."/>
            <person name="Bustamante F.O."/>
            <person name="Brasileiro-Vidal A.C."/>
            <person name="Benko-Iseppon A.M."/>
        </authorList>
    </citation>
    <scope>NUCLEOTIDE SEQUENCE [LARGE SCALE GENOMIC DNA]</scope>
    <source>
        <tissue evidence="7">Leaves</tissue>
    </source>
</reference>